<proteinExistence type="predicted"/>
<evidence type="ECO:0000313" key="3">
    <source>
        <dbReference type="Proteomes" id="UP000012073"/>
    </source>
</evidence>
<evidence type="ECO:0000313" key="2">
    <source>
        <dbReference type="EMBL" id="CDF37693.1"/>
    </source>
</evidence>
<accession>R7QIV4</accession>
<dbReference type="KEGG" id="ccp:CHC_T00005942001"/>
<keyword evidence="3" id="KW-1185">Reference proteome</keyword>
<dbReference type="Proteomes" id="UP000012073">
    <property type="component" value="Unassembled WGS sequence"/>
</dbReference>
<feature type="region of interest" description="Disordered" evidence="1">
    <location>
        <begin position="80"/>
        <end position="99"/>
    </location>
</feature>
<dbReference type="RefSeq" id="XP_005717564.1">
    <property type="nucleotide sequence ID" value="XM_005717507.1"/>
</dbReference>
<reference evidence="3" key="1">
    <citation type="journal article" date="2013" name="Proc. Natl. Acad. Sci. U.S.A.">
        <title>Genome structure and metabolic features in the red seaweed Chondrus crispus shed light on evolution of the Archaeplastida.</title>
        <authorList>
            <person name="Collen J."/>
            <person name="Porcel B."/>
            <person name="Carre W."/>
            <person name="Ball S.G."/>
            <person name="Chaparro C."/>
            <person name="Tonon T."/>
            <person name="Barbeyron T."/>
            <person name="Michel G."/>
            <person name="Noel B."/>
            <person name="Valentin K."/>
            <person name="Elias M."/>
            <person name="Artiguenave F."/>
            <person name="Arun A."/>
            <person name="Aury J.M."/>
            <person name="Barbosa-Neto J.F."/>
            <person name="Bothwell J.H."/>
            <person name="Bouget F.Y."/>
            <person name="Brillet L."/>
            <person name="Cabello-Hurtado F."/>
            <person name="Capella-Gutierrez S."/>
            <person name="Charrier B."/>
            <person name="Cladiere L."/>
            <person name="Cock J.M."/>
            <person name="Coelho S.M."/>
            <person name="Colleoni C."/>
            <person name="Czjzek M."/>
            <person name="Da Silva C."/>
            <person name="Delage L."/>
            <person name="Denoeud F."/>
            <person name="Deschamps P."/>
            <person name="Dittami S.M."/>
            <person name="Gabaldon T."/>
            <person name="Gachon C.M."/>
            <person name="Groisillier A."/>
            <person name="Herve C."/>
            <person name="Jabbari K."/>
            <person name="Katinka M."/>
            <person name="Kloareg B."/>
            <person name="Kowalczyk N."/>
            <person name="Labadie K."/>
            <person name="Leblanc C."/>
            <person name="Lopez P.J."/>
            <person name="McLachlan D.H."/>
            <person name="Meslet-Cladiere L."/>
            <person name="Moustafa A."/>
            <person name="Nehr Z."/>
            <person name="Nyvall Collen P."/>
            <person name="Panaud O."/>
            <person name="Partensky F."/>
            <person name="Poulain J."/>
            <person name="Rensing S.A."/>
            <person name="Rousvoal S."/>
            <person name="Samson G."/>
            <person name="Symeonidi A."/>
            <person name="Weissenbach J."/>
            <person name="Zambounis A."/>
            <person name="Wincker P."/>
            <person name="Boyen C."/>
        </authorList>
    </citation>
    <scope>NUCLEOTIDE SEQUENCE [LARGE SCALE GENOMIC DNA]</scope>
    <source>
        <strain evidence="3">cv. Stackhouse</strain>
    </source>
</reference>
<gene>
    <name evidence="2" type="ORF">CHC_T00005942001</name>
</gene>
<protein>
    <submittedName>
        <fullName evidence="2">Uncharacterized protein</fullName>
    </submittedName>
</protein>
<dbReference type="AlphaFoldDB" id="R7QIV4"/>
<dbReference type="Gramene" id="CDF37693">
    <property type="protein sequence ID" value="CDF37693"/>
    <property type="gene ID" value="CHC_T00005942001"/>
</dbReference>
<evidence type="ECO:0000256" key="1">
    <source>
        <dbReference type="SAM" id="MobiDB-lite"/>
    </source>
</evidence>
<name>R7QIV4_CHOCR</name>
<organism evidence="2 3">
    <name type="scientific">Chondrus crispus</name>
    <name type="common">Carrageen Irish moss</name>
    <name type="synonym">Polymorpha crispa</name>
    <dbReference type="NCBI Taxonomy" id="2769"/>
    <lineage>
        <taxon>Eukaryota</taxon>
        <taxon>Rhodophyta</taxon>
        <taxon>Florideophyceae</taxon>
        <taxon>Rhodymeniophycidae</taxon>
        <taxon>Gigartinales</taxon>
        <taxon>Gigartinaceae</taxon>
        <taxon>Chondrus</taxon>
    </lineage>
</organism>
<dbReference type="GeneID" id="17325280"/>
<dbReference type="EMBL" id="HG001861">
    <property type="protein sequence ID" value="CDF37693.1"/>
    <property type="molecule type" value="Genomic_DNA"/>
</dbReference>
<sequence length="99" mass="11707">MTSEPYVDTFRLSSRITLPHQRNHFHHEECSSPSNRSGTSSSVYFRLRSIGQHARRREPHALSPFPCRYIRSHIRRRGDHFSLQPSPRRGPIRYYRCSG</sequence>